<evidence type="ECO:0000313" key="2">
    <source>
        <dbReference type="Proteomes" id="UP000054359"/>
    </source>
</evidence>
<dbReference type="EMBL" id="KK112770">
    <property type="protein sequence ID" value="KFM58516.1"/>
    <property type="molecule type" value="Genomic_DNA"/>
</dbReference>
<organism evidence="1 2">
    <name type="scientific">Stegodyphus mimosarum</name>
    <name type="common">African social velvet spider</name>
    <dbReference type="NCBI Taxonomy" id="407821"/>
    <lineage>
        <taxon>Eukaryota</taxon>
        <taxon>Metazoa</taxon>
        <taxon>Ecdysozoa</taxon>
        <taxon>Arthropoda</taxon>
        <taxon>Chelicerata</taxon>
        <taxon>Arachnida</taxon>
        <taxon>Araneae</taxon>
        <taxon>Araneomorphae</taxon>
        <taxon>Entelegynae</taxon>
        <taxon>Eresoidea</taxon>
        <taxon>Eresidae</taxon>
        <taxon>Stegodyphus</taxon>
    </lineage>
</organism>
<name>A0A087T077_STEMI</name>
<accession>A0A087T077</accession>
<proteinExistence type="predicted"/>
<sequence length="86" mass="9995">MESACRTPEDRHTNESWELPGNLAFILVIIKSESQINCTFSECNDFLFIKMNEPLAFFRVFRCNYSYVGAIYSTDDTRKSKLLIKS</sequence>
<protein>
    <submittedName>
        <fullName evidence="1">Uncharacterized protein</fullName>
    </submittedName>
</protein>
<dbReference type="Proteomes" id="UP000054359">
    <property type="component" value="Unassembled WGS sequence"/>
</dbReference>
<feature type="non-terminal residue" evidence="1">
    <location>
        <position position="86"/>
    </location>
</feature>
<keyword evidence="2" id="KW-1185">Reference proteome</keyword>
<gene>
    <name evidence="1" type="ORF">X975_14040</name>
</gene>
<reference evidence="1 2" key="1">
    <citation type="submission" date="2013-11" db="EMBL/GenBank/DDBJ databases">
        <title>Genome sequencing of Stegodyphus mimosarum.</title>
        <authorList>
            <person name="Bechsgaard J."/>
        </authorList>
    </citation>
    <scope>NUCLEOTIDE SEQUENCE [LARGE SCALE GENOMIC DNA]</scope>
</reference>
<dbReference type="AlphaFoldDB" id="A0A087T077"/>
<evidence type="ECO:0000313" key="1">
    <source>
        <dbReference type="EMBL" id="KFM58516.1"/>
    </source>
</evidence>